<evidence type="ECO:0000313" key="1">
    <source>
        <dbReference type="EMBL" id="BED91698.1"/>
    </source>
</evidence>
<reference evidence="1" key="1">
    <citation type="journal article" date="2023" name="ISME J.">
        <title>Emergence of putative energy parasites within Clostridia revealed by genome analysis of a novel endosymbiotic clade.</title>
        <authorList>
            <person name="Takahashi K."/>
            <person name="Kuwahara H."/>
            <person name="Horikawa Y."/>
            <person name="Izawa K."/>
            <person name="Kato D."/>
            <person name="Inagaki T."/>
            <person name="Yuki M."/>
            <person name="Ohkuma M."/>
            <person name="Hongoh Y."/>
        </authorList>
    </citation>
    <scope>NUCLEOTIDE SEQUENCE</scope>
    <source>
        <strain evidence="1">CfP3-15</strain>
    </source>
</reference>
<proteinExistence type="predicted"/>
<dbReference type="Pfam" id="PF07374">
    <property type="entry name" value="DUF1492"/>
    <property type="match status" value="1"/>
</dbReference>
<sequence length="144" mass="17132">MSIKEVKEFLNQSYKIEKRIDSKLEQIKTLKILAEKVNSVFSDMPKNPAMNPRVMEETISKLVDLEAEISDDLKDLVKTKEEAIHFIKSIENKEFQIILELRYLCYKSWDNIANNMNFEISNVFKLHLKALRFLSHFRKFKTFQ</sequence>
<dbReference type="Proteomes" id="UP001337580">
    <property type="component" value="Chromosome"/>
</dbReference>
<dbReference type="AlphaFoldDB" id="A0AA48HUQ0"/>
<dbReference type="KEGG" id="ips:CfP315_0210"/>
<organism evidence="1">
    <name type="scientific">Candidatus Improbicoccus pseudotrichonymphae</name>
    <dbReference type="NCBI Taxonomy" id="3033792"/>
    <lineage>
        <taxon>Bacteria</taxon>
        <taxon>Bacillati</taxon>
        <taxon>Bacillota</taxon>
        <taxon>Clostridia</taxon>
        <taxon>Candidatus Improbicoccus</taxon>
    </lineage>
</organism>
<dbReference type="EMBL" id="AP027924">
    <property type="protein sequence ID" value="BED91698.1"/>
    <property type="molecule type" value="Genomic_DNA"/>
</dbReference>
<dbReference type="InterPro" id="IPR010861">
    <property type="entry name" value="DUF1492"/>
</dbReference>
<protein>
    <submittedName>
        <fullName evidence="1">Uncharacterized protein</fullName>
    </submittedName>
</protein>
<gene>
    <name evidence="1" type="ORF">CfP315_0210</name>
</gene>
<name>A0AA48HUQ0_9FIRM</name>
<accession>A0AA48HUQ0</accession>